<dbReference type="SUPFAM" id="SSF51306">
    <property type="entry name" value="LexA/Signal peptidase"/>
    <property type="match status" value="1"/>
</dbReference>
<evidence type="ECO:0000256" key="4">
    <source>
        <dbReference type="ARBA" id="ARBA00019232"/>
    </source>
</evidence>
<organism evidence="9 10">
    <name type="scientific">Campylobacter estrildidarum</name>
    <dbReference type="NCBI Taxonomy" id="2510189"/>
    <lineage>
        <taxon>Bacteria</taxon>
        <taxon>Pseudomonadati</taxon>
        <taxon>Campylobacterota</taxon>
        <taxon>Epsilonproteobacteria</taxon>
        <taxon>Campylobacterales</taxon>
        <taxon>Campylobacteraceae</taxon>
        <taxon>Campylobacter</taxon>
    </lineage>
</organism>
<dbReference type="OrthoDB" id="9815782at2"/>
<dbReference type="GO" id="GO:0004252">
    <property type="term" value="F:serine-type endopeptidase activity"/>
    <property type="evidence" value="ECO:0007669"/>
    <property type="project" value="InterPro"/>
</dbReference>
<gene>
    <name evidence="9" type="primary">lepB</name>
    <name evidence="9" type="ORF">CQA69_04425</name>
</gene>
<sequence>MEFLKKLYRFSQSWTGTVIIVLLVIFFFIQAFVIPSGSMKNTLLIGDFLFVKKFSYGIPTPHIPWLEIPVLPDFNKNGHLIAAQGPKRGDIVVFRNPRNEKEHFVKRCVGVGGDKIVYANKTLYVRMHEGDEFMKSHYSKDDLAVLGGELYIKEPYKQKGIHYDPRKDIESDILRYLSIGDFTMSPTYFKELGDQVGFSGGNAYIFEVPENEYFMVGDNRDHSYDSRFWGSVPYRLIVGKPWFVYFSWDQNKSVRWERIGRSVDTLENDEAYIHNYDDGDILS</sequence>
<evidence type="ECO:0000313" key="9">
    <source>
        <dbReference type="EMBL" id="TKX30951.1"/>
    </source>
</evidence>
<dbReference type="InterPro" id="IPR019533">
    <property type="entry name" value="Peptidase_S26"/>
</dbReference>
<protein>
    <recommendedName>
        <fullName evidence="4 7">Signal peptidase I</fullName>
        <ecNumber evidence="3 7">3.4.21.89</ecNumber>
    </recommendedName>
</protein>
<evidence type="ECO:0000256" key="1">
    <source>
        <dbReference type="ARBA" id="ARBA00000677"/>
    </source>
</evidence>
<dbReference type="Gene3D" id="2.10.109.10">
    <property type="entry name" value="Umud Fragment, subunit A"/>
    <property type="match status" value="1"/>
</dbReference>
<dbReference type="NCBIfam" id="TIGR02227">
    <property type="entry name" value="sigpep_I_bact"/>
    <property type="match status" value="1"/>
</dbReference>
<dbReference type="PANTHER" id="PTHR43390:SF1">
    <property type="entry name" value="CHLOROPLAST PROCESSING PEPTIDASE"/>
    <property type="match status" value="1"/>
</dbReference>
<name>A0A4U7BKE3_9BACT</name>
<evidence type="ECO:0000256" key="2">
    <source>
        <dbReference type="ARBA" id="ARBA00009370"/>
    </source>
</evidence>
<dbReference type="PANTHER" id="PTHR43390">
    <property type="entry name" value="SIGNAL PEPTIDASE I"/>
    <property type="match status" value="1"/>
</dbReference>
<keyword evidence="7" id="KW-1133">Transmembrane helix</keyword>
<dbReference type="PROSITE" id="PS00761">
    <property type="entry name" value="SPASE_I_3"/>
    <property type="match status" value="1"/>
</dbReference>
<dbReference type="InterPro" id="IPR000223">
    <property type="entry name" value="Pept_S26A_signal_pept_1"/>
</dbReference>
<dbReference type="AlphaFoldDB" id="A0A4U7BKE3"/>
<feature type="transmembrane region" description="Helical" evidence="7">
    <location>
        <begin position="12"/>
        <end position="34"/>
    </location>
</feature>
<dbReference type="PRINTS" id="PR00727">
    <property type="entry name" value="LEADERPTASE"/>
</dbReference>
<dbReference type="Proteomes" id="UP000308838">
    <property type="component" value="Unassembled WGS sequence"/>
</dbReference>
<evidence type="ECO:0000313" key="10">
    <source>
        <dbReference type="Proteomes" id="UP000308838"/>
    </source>
</evidence>
<reference evidence="9 10" key="1">
    <citation type="submission" date="2018-05" db="EMBL/GenBank/DDBJ databases">
        <title>Novel Campyloabacter and Helicobacter Species and Strains.</title>
        <authorList>
            <person name="Mannion A.J."/>
            <person name="Shen Z."/>
            <person name="Fox J.G."/>
        </authorList>
    </citation>
    <scope>NUCLEOTIDE SEQUENCE [LARGE SCALE GENOMIC DNA]</scope>
    <source>
        <strain evidence="10">MIT17-664</strain>
    </source>
</reference>
<evidence type="ECO:0000256" key="3">
    <source>
        <dbReference type="ARBA" id="ARBA00013208"/>
    </source>
</evidence>
<keyword evidence="7" id="KW-0645">Protease</keyword>
<dbReference type="GO" id="GO:0006465">
    <property type="term" value="P:signal peptide processing"/>
    <property type="evidence" value="ECO:0007669"/>
    <property type="project" value="InterPro"/>
</dbReference>
<dbReference type="GO" id="GO:0009003">
    <property type="term" value="F:signal peptidase activity"/>
    <property type="evidence" value="ECO:0007669"/>
    <property type="project" value="UniProtKB-EC"/>
</dbReference>
<comment type="subcellular location">
    <subcellularLocation>
        <location evidence="7">Membrane</location>
        <topology evidence="7">Single-pass type II membrane protein</topology>
    </subcellularLocation>
</comment>
<dbReference type="InterPro" id="IPR019758">
    <property type="entry name" value="Pept_S26A_signal_pept_1_CS"/>
</dbReference>
<dbReference type="Pfam" id="PF10502">
    <property type="entry name" value="Peptidase_S26"/>
    <property type="match status" value="1"/>
</dbReference>
<comment type="similarity">
    <text evidence="2 7">Belongs to the peptidase S26 family.</text>
</comment>
<comment type="catalytic activity">
    <reaction evidence="1 7">
        <text>Cleavage of hydrophobic, N-terminal signal or leader sequences from secreted and periplasmic proteins.</text>
        <dbReference type="EC" id="3.4.21.89"/>
    </reaction>
</comment>
<feature type="active site" evidence="6">
    <location>
        <position position="106"/>
    </location>
</feature>
<dbReference type="EMBL" id="NXLZ01000006">
    <property type="protein sequence ID" value="TKX30951.1"/>
    <property type="molecule type" value="Genomic_DNA"/>
</dbReference>
<accession>A0A4U7BKE3</accession>
<dbReference type="InterPro" id="IPR036286">
    <property type="entry name" value="LexA/Signal_pep-like_sf"/>
</dbReference>
<dbReference type="RefSeq" id="WP_137620596.1">
    <property type="nucleotide sequence ID" value="NZ_NXLZ01000006.1"/>
</dbReference>
<keyword evidence="7" id="KW-0812">Transmembrane</keyword>
<comment type="caution">
    <text evidence="9">The sequence shown here is derived from an EMBL/GenBank/DDBJ whole genome shotgun (WGS) entry which is preliminary data.</text>
</comment>
<dbReference type="CDD" id="cd06530">
    <property type="entry name" value="S26_SPase_I"/>
    <property type="match status" value="1"/>
</dbReference>
<evidence type="ECO:0000259" key="8">
    <source>
        <dbReference type="Pfam" id="PF10502"/>
    </source>
</evidence>
<keyword evidence="10" id="KW-1185">Reference proteome</keyword>
<evidence type="ECO:0000256" key="7">
    <source>
        <dbReference type="RuleBase" id="RU362042"/>
    </source>
</evidence>
<feature type="active site" evidence="6">
    <location>
        <position position="38"/>
    </location>
</feature>
<proteinExistence type="inferred from homology"/>
<dbReference type="GO" id="GO:0016020">
    <property type="term" value="C:membrane"/>
    <property type="evidence" value="ECO:0007669"/>
    <property type="project" value="UniProtKB-SubCell"/>
</dbReference>
<feature type="domain" description="Peptidase S26" evidence="8">
    <location>
        <begin position="13"/>
        <end position="245"/>
    </location>
</feature>
<evidence type="ECO:0000256" key="6">
    <source>
        <dbReference type="PIRSR" id="PIRSR600223-1"/>
    </source>
</evidence>
<dbReference type="EC" id="3.4.21.89" evidence="3 7"/>
<keyword evidence="5 7" id="KW-0378">Hydrolase</keyword>
<keyword evidence="7" id="KW-0472">Membrane</keyword>
<evidence type="ECO:0000256" key="5">
    <source>
        <dbReference type="ARBA" id="ARBA00022801"/>
    </source>
</evidence>